<proteinExistence type="predicted"/>
<keyword evidence="2" id="KW-1185">Reference proteome</keyword>
<protein>
    <submittedName>
        <fullName evidence="1">Uncharacterized protein</fullName>
    </submittedName>
</protein>
<evidence type="ECO:0000313" key="2">
    <source>
        <dbReference type="Proteomes" id="UP001497472"/>
    </source>
</evidence>
<evidence type="ECO:0000313" key="1">
    <source>
        <dbReference type="EMBL" id="CAK1545750.1"/>
    </source>
</evidence>
<dbReference type="AlphaFoldDB" id="A0AAV1J8Q8"/>
<organism evidence="1 2">
    <name type="scientific">Leptosia nina</name>
    <dbReference type="NCBI Taxonomy" id="320188"/>
    <lineage>
        <taxon>Eukaryota</taxon>
        <taxon>Metazoa</taxon>
        <taxon>Ecdysozoa</taxon>
        <taxon>Arthropoda</taxon>
        <taxon>Hexapoda</taxon>
        <taxon>Insecta</taxon>
        <taxon>Pterygota</taxon>
        <taxon>Neoptera</taxon>
        <taxon>Endopterygota</taxon>
        <taxon>Lepidoptera</taxon>
        <taxon>Glossata</taxon>
        <taxon>Ditrysia</taxon>
        <taxon>Papilionoidea</taxon>
        <taxon>Pieridae</taxon>
        <taxon>Pierinae</taxon>
        <taxon>Leptosia</taxon>
    </lineage>
</organism>
<accession>A0AAV1J8Q8</accession>
<name>A0AAV1J8Q8_9NEOP</name>
<dbReference type="EMBL" id="CAVLEF010000007">
    <property type="protein sequence ID" value="CAK1545750.1"/>
    <property type="molecule type" value="Genomic_DNA"/>
</dbReference>
<dbReference type="Proteomes" id="UP001497472">
    <property type="component" value="Unassembled WGS sequence"/>
</dbReference>
<comment type="caution">
    <text evidence="1">The sequence shown here is derived from an EMBL/GenBank/DDBJ whole genome shotgun (WGS) entry which is preliminary data.</text>
</comment>
<sequence length="1132" mass="134036">MESMNAKLGLKHQKFNELVDNTVRTSTDITPIDYKDLDINNLLKIEVACRTRNINFILNILKCKNMLYVSRAIKLSTWLLTEDQYSHIINPDYIHTNLLPFMMWKAFNKLMLKIRLTLKDEGRVDGFFKYFEVRDLQRAFKWLPHCSPCVAEEAVEKYAEKIPFSVLKKFKYGSNCVYIYCKRDVCNYDELLQAINLLLVNNTEKYLDFVFGLVDGYNLDKFTPQTTKRIIKRCPNESLDSLLRFTRVIHIPTLAKFFNKEEIKNGLINNSRSKKYERLYKYDKLKYFVRRLPEEDKIDLIKNVFIGKQEPDYTCENDLRNSTLIRCLTNMNNAYLWCELLPFDDAFIELKRFIAVESNPAKRSYMLCTLLSSAHRDANNIQVVLQYYFDFHMQEGVKFKTQFLQHILKEVNTLKLNAASWNLLNCIFYSVGVYTRMDNNFPQYRPNPFIIIGKHRRYYDKKKLQSDDIFVDCVILYNVVHDIDIPDVLIAKFKFNTMKNSENSLKAEEKNKLFEFLLALAQDKLDKLNVNIDDNFEELLVTCKNILKLFKDWNRQVAEHPNVLTKMKEFAKSYSETKTDDMKTFYEMAKSMKVKLVDSEQLITAELCMNALKYNPQLLTELNNQNKIVVELNKKSMRRFLNKIRVYYYDSFAVTFKDYYMKNNIKIPWGLISGKDIHHLISEFLSSNKIDWSNDITVSLAKHAHLFKTFFSLDNLLDYITDNKLSYFLPPLYSITYDMYLDQVRDVFIKLDQMGGKRKEIRLKRHCLRVILDRVTYDEASNLLIDIWKVTKVPSTRVLIFELTWSLLSKAKNKQDIMNYWNILSNFIDDIDENILKSSSFLTLLCNYAYVPELVQEDYYDKVHSVLRNLPDQSHLQAFLKKGEIGIEKSVKALQKALQRPHFYCPYGVHEYLLNANSVESQMKRYERLLVPIMEDQKFKLSDKPFVSILRDLTKEIHHNVTYRDAIVPLNIFKDILERLEKQLDFFENYVLITAVKLILGYLNILNRCVRCITDKNEISLRTNKELAEFCGDFLDREIATYYPRIYMSFSDALHCMSQMMDNELKVTFLDHMLTHNPRSECYFVIIPLLPRKTYRTPDDIAYSRILEKIRTHPCDDVRMLYSNYFIKTDSL</sequence>
<gene>
    <name evidence="1" type="ORF">LNINA_LOCUS5369</name>
</gene>
<reference evidence="1 2" key="1">
    <citation type="submission" date="2023-11" db="EMBL/GenBank/DDBJ databases">
        <authorList>
            <person name="Okamura Y."/>
        </authorList>
    </citation>
    <scope>NUCLEOTIDE SEQUENCE [LARGE SCALE GENOMIC DNA]</scope>
</reference>